<evidence type="ECO:0000256" key="8">
    <source>
        <dbReference type="PIRNR" id="PIRNR006351"/>
    </source>
</evidence>
<dbReference type="GO" id="GO:1902815">
    <property type="term" value="P:N,N'-diacetylchitobiose import"/>
    <property type="evidence" value="ECO:0007669"/>
    <property type="project" value="TreeGrafter"/>
</dbReference>
<evidence type="ECO:0000313" key="12">
    <source>
        <dbReference type="Proteomes" id="UP000190890"/>
    </source>
</evidence>
<feature type="transmembrane region" description="Helical" evidence="9">
    <location>
        <begin position="326"/>
        <end position="345"/>
    </location>
</feature>
<dbReference type="EMBL" id="LZZM01000191">
    <property type="protein sequence ID" value="OOM74944.1"/>
    <property type="molecule type" value="Genomic_DNA"/>
</dbReference>
<dbReference type="STRING" id="29367.CLPUN_35730"/>
<dbReference type="PANTHER" id="PTHR33989">
    <property type="match status" value="1"/>
</dbReference>
<keyword evidence="3 8" id="KW-1003">Cell membrane</keyword>
<evidence type="ECO:0000256" key="1">
    <source>
        <dbReference type="ARBA" id="ARBA00004651"/>
    </source>
</evidence>
<evidence type="ECO:0000256" key="6">
    <source>
        <dbReference type="ARBA" id="ARBA00022989"/>
    </source>
</evidence>
<organism evidence="11 12">
    <name type="scientific">Clostridium puniceum</name>
    <dbReference type="NCBI Taxonomy" id="29367"/>
    <lineage>
        <taxon>Bacteria</taxon>
        <taxon>Bacillati</taxon>
        <taxon>Bacillota</taxon>
        <taxon>Clostridia</taxon>
        <taxon>Eubacteriales</taxon>
        <taxon>Clostridiaceae</taxon>
        <taxon>Clostridium</taxon>
    </lineage>
</organism>
<keyword evidence="7 8" id="KW-0472">Membrane</keyword>
<sequence length="414" mass="45020">MESIKLFFQQKFMPALIKLGELKYLIALRDGMVVTVPFTIFGSIFMIIGNMPFQGWYDFIAPISPYIQVPVNVTFGLLGFIVCLSLAYQMSKINKIDIITGVAITSICYIIAMLNKEFKIDPSAYGSGGIFTAIVVAIITSELMHFIIKRNIVIKMPDGVPPAVATSFAALIPGSAALALFWALRVLLGLDINQLITSLFSPLVGGLSTCPGMLFMTFLTLLLWVFGIHGNNVVSGIASPIYLTFLTANIAAVSQGVTPPYITAEGFLLFGMNIGGTGAILGIAISMLTAKSERYKAVSKVGIIPSIFGISEPIMFGFPIVLNPTLAIPFIAVPLVLQGITYYLMKFNIIGRVIAQVPWTTPPVISGFLITGGDWRAALWQLIELIIAILVYLPFFKVLDRSALTEEKDLEEVK</sequence>
<evidence type="ECO:0000259" key="10">
    <source>
        <dbReference type="PROSITE" id="PS51105"/>
    </source>
</evidence>
<dbReference type="InterPro" id="IPR003352">
    <property type="entry name" value="PTS_EIIC"/>
</dbReference>
<dbReference type="PANTHER" id="PTHR33989:SF4">
    <property type="entry name" value="PTS SYSTEM N,N'-DIACETYLCHITOBIOSE-SPECIFIC EIIC COMPONENT"/>
    <property type="match status" value="1"/>
</dbReference>
<evidence type="ECO:0000256" key="5">
    <source>
        <dbReference type="ARBA" id="ARBA00022692"/>
    </source>
</evidence>
<keyword evidence="6 9" id="KW-1133">Transmembrane helix</keyword>
<dbReference type="InterPro" id="IPR051088">
    <property type="entry name" value="PTS_Sugar-EIIC/EIIB"/>
</dbReference>
<feature type="transmembrane region" description="Helical" evidence="9">
    <location>
        <begin position="266"/>
        <end position="289"/>
    </location>
</feature>
<dbReference type="NCBIfam" id="TIGR00410">
    <property type="entry name" value="lacE"/>
    <property type="match status" value="1"/>
</dbReference>
<dbReference type="AlphaFoldDB" id="A0A1S8TBF1"/>
<keyword evidence="2 8" id="KW-0813">Transport</keyword>
<dbReference type="InterPro" id="IPR004796">
    <property type="entry name" value="PTS_IIC_cello"/>
</dbReference>
<evidence type="ECO:0000256" key="3">
    <source>
        <dbReference type="ARBA" id="ARBA00022475"/>
    </source>
</evidence>
<reference evidence="11 12" key="1">
    <citation type="submission" date="2016-05" db="EMBL/GenBank/DDBJ databases">
        <title>Microbial solvent formation.</title>
        <authorList>
            <person name="Poehlein A."/>
            <person name="Montoya Solano J.D."/>
            <person name="Flitsch S."/>
            <person name="Krabben P."/>
            <person name="Duerre P."/>
            <person name="Daniel R."/>
        </authorList>
    </citation>
    <scope>NUCLEOTIDE SEQUENCE [LARGE SCALE GENOMIC DNA]</scope>
    <source>
        <strain evidence="11 12">DSM 2619</strain>
    </source>
</reference>
<comment type="subcellular location">
    <subcellularLocation>
        <location evidence="1">Cell membrane</location>
        <topology evidence="1">Multi-pass membrane protein</topology>
    </subcellularLocation>
</comment>
<feature type="transmembrane region" description="Helical" evidence="9">
    <location>
        <begin position="160"/>
        <end position="183"/>
    </location>
</feature>
<dbReference type="GO" id="GO:0009401">
    <property type="term" value="P:phosphoenolpyruvate-dependent sugar phosphotransferase system"/>
    <property type="evidence" value="ECO:0007669"/>
    <property type="project" value="InterPro"/>
</dbReference>
<evidence type="ECO:0000256" key="4">
    <source>
        <dbReference type="ARBA" id="ARBA00022597"/>
    </source>
</evidence>
<keyword evidence="12" id="KW-1185">Reference proteome</keyword>
<feature type="transmembrane region" description="Helical" evidence="9">
    <location>
        <begin position="31"/>
        <end position="49"/>
    </location>
</feature>
<evidence type="ECO:0000256" key="9">
    <source>
        <dbReference type="SAM" id="Phobius"/>
    </source>
</evidence>
<feature type="transmembrane region" description="Helical" evidence="9">
    <location>
        <begin position="233"/>
        <end position="254"/>
    </location>
</feature>
<comment type="caution">
    <text evidence="11">The sequence shown here is derived from an EMBL/GenBank/DDBJ whole genome shotgun (WGS) entry which is preliminary data.</text>
</comment>
<protein>
    <recommendedName>
        <fullName evidence="8">Permease IIC component</fullName>
    </recommendedName>
</protein>
<dbReference type="PIRSF" id="PIRSF006351">
    <property type="entry name" value="PTS_EIIC-Cellobiose"/>
    <property type="match status" value="1"/>
</dbReference>
<feature type="transmembrane region" description="Helical" evidence="9">
    <location>
        <begin position="96"/>
        <end position="114"/>
    </location>
</feature>
<keyword evidence="5 9" id="KW-0812">Transmembrane</keyword>
<dbReference type="InterPro" id="IPR004501">
    <property type="entry name" value="PTS_EIIC_3"/>
</dbReference>
<feature type="domain" description="PTS EIIC type-3" evidence="10">
    <location>
        <begin position="8"/>
        <end position="395"/>
    </location>
</feature>
<dbReference type="Pfam" id="PF02378">
    <property type="entry name" value="PTS_EIIC"/>
    <property type="match status" value="1"/>
</dbReference>
<dbReference type="PROSITE" id="PS51105">
    <property type="entry name" value="PTS_EIIC_TYPE_3"/>
    <property type="match status" value="1"/>
</dbReference>
<comment type="function">
    <text evidence="8">The phosphoenolpyruvate-dependent sugar phosphotransferase system (PTS), a major carbohydrate active -transport system, catalyzes the phosphorylation of incoming sugar substrates concomitant with their translocation across the cell membrane.</text>
</comment>
<proteinExistence type="predicted"/>
<dbReference type="Proteomes" id="UP000190890">
    <property type="component" value="Unassembled WGS sequence"/>
</dbReference>
<feature type="transmembrane region" description="Helical" evidence="9">
    <location>
        <begin position="126"/>
        <end position="148"/>
    </location>
</feature>
<dbReference type="GO" id="GO:0008982">
    <property type="term" value="F:protein-N(PI)-phosphohistidine-sugar phosphotransferase activity"/>
    <property type="evidence" value="ECO:0007669"/>
    <property type="project" value="UniProtKB-UniRule"/>
</dbReference>
<keyword evidence="4 8" id="KW-0762">Sugar transport</keyword>
<dbReference type="OrthoDB" id="1641940at2"/>
<accession>A0A1S8TBF1</accession>
<dbReference type="RefSeq" id="WP_077848589.1">
    <property type="nucleotide sequence ID" value="NZ_LZZM01000191.1"/>
</dbReference>
<evidence type="ECO:0000256" key="7">
    <source>
        <dbReference type="ARBA" id="ARBA00023136"/>
    </source>
</evidence>
<feature type="transmembrane region" description="Helical" evidence="9">
    <location>
        <begin position="379"/>
        <end position="399"/>
    </location>
</feature>
<feature type="transmembrane region" description="Helical" evidence="9">
    <location>
        <begin position="301"/>
        <end position="320"/>
    </location>
</feature>
<evidence type="ECO:0000313" key="11">
    <source>
        <dbReference type="EMBL" id="OOM74944.1"/>
    </source>
</evidence>
<name>A0A1S8TBF1_9CLOT</name>
<evidence type="ECO:0000256" key="2">
    <source>
        <dbReference type="ARBA" id="ARBA00022448"/>
    </source>
</evidence>
<feature type="transmembrane region" description="Helical" evidence="9">
    <location>
        <begin position="69"/>
        <end position="89"/>
    </location>
</feature>
<feature type="transmembrane region" description="Helical" evidence="9">
    <location>
        <begin position="203"/>
        <end position="226"/>
    </location>
</feature>
<gene>
    <name evidence="11" type="primary">licC_6</name>
    <name evidence="11" type="ORF">CLPUN_35730</name>
</gene>
<feature type="transmembrane region" description="Helical" evidence="9">
    <location>
        <begin position="357"/>
        <end position="373"/>
    </location>
</feature>
<dbReference type="GO" id="GO:0005886">
    <property type="term" value="C:plasma membrane"/>
    <property type="evidence" value="ECO:0007669"/>
    <property type="project" value="UniProtKB-SubCell"/>
</dbReference>